<dbReference type="Proteomes" id="UP001296104">
    <property type="component" value="Unassembled WGS sequence"/>
</dbReference>
<name>A0AAI8YVW6_9PEZI</name>
<sequence length="272" mass="28442">MAELGRFGTDKLIGIPVEADDKEAIVEIDAPEAAAGNVEGDTLDGGRADDGVFCTSDAVGTLGGTAELGRLSSDTLVDIIPVEIDDKEAIVEVDAPEAAPENAEGDTRDVGPMNVGPMDSEKEMSGTRDVTLTPEMTLDDEYRGIEGSLEDRVEVPRALAESDDFPVTMDRLVAAGEFSALVSYAVGASDPLPMLRLAFKEVDGIAISDLLVVDSSECAPWTLSLDTLTAAEPDCEDPGSLPPESKLVMVVSSADASPSVAGEERELPMVNV</sequence>
<comment type="caution">
    <text evidence="2">The sequence shown here is derived from an EMBL/GenBank/DDBJ whole genome shotgun (WGS) entry which is preliminary data.</text>
</comment>
<evidence type="ECO:0000313" key="2">
    <source>
        <dbReference type="EMBL" id="CAK3932704.1"/>
    </source>
</evidence>
<accession>A0AAI8YVW6</accession>
<evidence type="ECO:0000256" key="1">
    <source>
        <dbReference type="SAM" id="MobiDB-lite"/>
    </source>
</evidence>
<protein>
    <submittedName>
        <fullName evidence="2">Uncharacterized protein</fullName>
    </submittedName>
</protein>
<dbReference type="EMBL" id="CAVMBE010000013">
    <property type="protein sequence ID" value="CAK3932704.1"/>
    <property type="molecule type" value="Genomic_DNA"/>
</dbReference>
<dbReference type="AlphaFoldDB" id="A0AAI8YVW6"/>
<organism evidence="2 3">
    <name type="scientific">Lecanosticta acicola</name>
    <dbReference type="NCBI Taxonomy" id="111012"/>
    <lineage>
        <taxon>Eukaryota</taxon>
        <taxon>Fungi</taxon>
        <taxon>Dikarya</taxon>
        <taxon>Ascomycota</taxon>
        <taxon>Pezizomycotina</taxon>
        <taxon>Dothideomycetes</taxon>
        <taxon>Dothideomycetidae</taxon>
        <taxon>Mycosphaerellales</taxon>
        <taxon>Mycosphaerellaceae</taxon>
        <taxon>Lecanosticta</taxon>
    </lineage>
</organism>
<feature type="region of interest" description="Disordered" evidence="1">
    <location>
        <begin position="97"/>
        <end position="128"/>
    </location>
</feature>
<proteinExistence type="predicted"/>
<keyword evidence="3" id="KW-1185">Reference proteome</keyword>
<reference evidence="2" key="1">
    <citation type="submission" date="2023-11" db="EMBL/GenBank/DDBJ databases">
        <authorList>
            <person name="Alioto T."/>
            <person name="Alioto T."/>
            <person name="Gomez Garrido J."/>
        </authorList>
    </citation>
    <scope>NUCLEOTIDE SEQUENCE</scope>
</reference>
<gene>
    <name evidence="2" type="ORF">LECACI_7A002957</name>
</gene>
<evidence type="ECO:0000313" key="3">
    <source>
        <dbReference type="Proteomes" id="UP001296104"/>
    </source>
</evidence>